<proteinExistence type="predicted"/>
<evidence type="ECO:0000313" key="1">
    <source>
        <dbReference type="EMBL" id="JAH17702.1"/>
    </source>
</evidence>
<dbReference type="EMBL" id="GBXM01090875">
    <property type="protein sequence ID" value="JAH17702.1"/>
    <property type="molecule type" value="Transcribed_RNA"/>
</dbReference>
<dbReference type="AlphaFoldDB" id="A0A0E9QMG1"/>
<reference evidence="1" key="2">
    <citation type="journal article" date="2015" name="Fish Shellfish Immunol.">
        <title>Early steps in the European eel (Anguilla anguilla)-Vibrio vulnificus interaction in the gills: Role of the RtxA13 toxin.</title>
        <authorList>
            <person name="Callol A."/>
            <person name="Pajuelo D."/>
            <person name="Ebbesson L."/>
            <person name="Teles M."/>
            <person name="MacKenzie S."/>
            <person name="Amaro C."/>
        </authorList>
    </citation>
    <scope>NUCLEOTIDE SEQUENCE</scope>
</reference>
<reference evidence="1" key="1">
    <citation type="submission" date="2014-11" db="EMBL/GenBank/DDBJ databases">
        <authorList>
            <person name="Amaro Gonzalez C."/>
        </authorList>
    </citation>
    <scope>NUCLEOTIDE SEQUENCE</scope>
</reference>
<name>A0A0E9QMG1_ANGAN</name>
<protein>
    <submittedName>
        <fullName evidence="1">Uncharacterized protein</fullName>
    </submittedName>
</protein>
<sequence>MASDKQIIRGTHLRSTHPLHKLMWEIRLQTVHEGDSHLPFYYLISLFITSAAGKNENALNVRCSSTSLSLYS</sequence>
<organism evidence="1">
    <name type="scientific">Anguilla anguilla</name>
    <name type="common">European freshwater eel</name>
    <name type="synonym">Muraena anguilla</name>
    <dbReference type="NCBI Taxonomy" id="7936"/>
    <lineage>
        <taxon>Eukaryota</taxon>
        <taxon>Metazoa</taxon>
        <taxon>Chordata</taxon>
        <taxon>Craniata</taxon>
        <taxon>Vertebrata</taxon>
        <taxon>Euteleostomi</taxon>
        <taxon>Actinopterygii</taxon>
        <taxon>Neopterygii</taxon>
        <taxon>Teleostei</taxon>
        <taxon>Anguilliformes</taxon>
        <taxon>Anguillidae</taxon>
        <taxon>Anguilla</taxon>
    </lineage>
</organism>
<accession>A0A0E9QMG1</accession>